<evidence type="ECO:0000259" key="7">
    <source>
        <dbReference type="Pfam" id="PF02931"/>
    </source>
</evidence>
<evidence type="ECO:0000256" key="2">
    <source>
        <dbReference type="ARBA" id="ARBA00022692"/>
    </source>
</evidence>
<dbReference type="Proteomes" id="UP000828390">
    <property type="component" value="Unassembled WGS sequence"/>
</dbReference>
<evidence type="ECO:0000313" key="10">
    <source>
        <dbReference type="Proteomes" id="UP000828390"/>
    </source>
</evidence>
<evidence type="ECO:0000256" key="5">
    <source>
        <dbReference type="RuleBase" id="RU000687"/>
    </source>
</evidence>
<keyword evidence="4 5" id="KW-0472">Membrane</keyword>
<feature type="transmembrane region" description="Helical" evidence="5">
    <location>
        <begin position="265"/>
        <end position="284"/>
    </location>
</feature>
<dbReference type="Gene3D" id="2.70.170.10">
    <property type="entry name" value="Neurotransmitter-gated ion-channel ligand-binding domain"/>
    <property type="match status" value="1"/>
</dbReference>
<name>A0A9D4GVA6_DREPO</name>
<keyword evidence="5" id="KW-0813">Transport</keyword>
<keyword evidence="10" id="KW-1185">Reference proteome</keyword>
<dbReference type="PROSITE" id="PS00236">
    <property type="entry name" value="NEUROTR_ION_CHANNEL"/>
    <property type="match status" value="1"/>
</dbReference>
<comment type="subcellular location">
    <subcellularLocation>
        <location evidence="1">Membrane</location>
        <topology evidence="1">Multi-pass membrane protein</topology>
    </subcellularLocation>
</comment>
<gene>
    <name evidence="9" type="ORF">DPMN_125968</name>
</gene>
<evidence type="ECO:0000256" key="4">
    <source>
        <dbReference type="ARBA" id="ARBA00023136"/>
    </source>
</evidence>
<feature type="chain" id="PRO_5038492186" evidence="6">
    <location>
        <begin position="16"/>
        <end position="431"/>
    </location>
</feature>
<dbReference type="CDD" id="cd18989">
    <property type="entry name" value="LGIC_ECD_cation"/>
    <property type="match status" value="1"/>
</dbReference>
<dbReference type="Pfam" id="PF02932">
    <property type="entry name" value="Neur_chan_memb"/>
    <property type="match status" value="1"/>
</dbReference>
<feature type="signal peptide" evidence="6">
    <location>
        <begin position="1"/>
        <end position="15"/>
    </location>
</feature>
<keyword evidence="6" id="KW-0732">Signal</keyword>
<dbReference type="InterPro" id="IPR038050">
    <property type="entry name" value="Neuro_actylchol_rec"/>
</dbReference>
<dbReference type="InterPro" id="IPR036719">
    <property type="entry name" value="Neuro-gated_channel_TM_sf"/>
</dbReference>
<dbReference type="PANTHER" id="PTHR18945">
    <property type="entry name" value="NEUROTRANSMITTER GATED ION CHANNEL"/>
    <property type="match status" value="1"/>
</dbReference>
<feature type="domain" description="Neurotransmitter-gated ion-channel ligand-binding" evidence="7">
    <location>
        <begin position="31"/>
        <end position="232"/>
    </location>
</feature>
<dbReference type="PRINTS" id="PR00252">
    <property type="entry name" value="NRIONCHANNEL"/>
</dbReference>
<protein>
    <submittedName>
        <fullName evidence="9">Uncharacterized protein</fullName>
    </submittedName>
</protein>
<evidence type="ECO:0000256" key="1">
    <source>
        <dbReference type="ARBA" id="ARBA00004141"/>
    </source>
</evidence>
<dbReference type="Gene3D" id="1.20.58.390">
    <property type="entry name" value="Neurotransmitter-gated ion-channel transmembrane domain"/>
    <property type="match status" value="1"/>
</dbReference>
<keyword evidence="2 5" id="KW-0812">Transmembrane</keyword>
<feature type="transmembrane region" description="Helical" evidence="5">
    <location>
        <begin position="409"/>
        <end position="430"/>
    </location>
</feature>
<dbReference type="GO" id="GO:0004888">
    <property type="term" value="F:transmembrane signaling receptor activity"/>
    <property type="evidence" value="ECO:0007669"/>
    <property type="project" value="InterPro"/>
</dbReference>
<dbReference type="SUPFAM" id="SSF90112">
    <property type="entry name" value="Neurotransmitter-gated ion-channel transmembrane pore"/>
    <property type="match status" value="1"/>
</dbReference>
<dbReference type="FunFam" id="2.70.170.10:FF:000028">
    <property type="entry name" value="AcetylCholine Receptor"/>
    <property type="match status" value="1"/>
</dbReference>
<keyword evidence="5" id="KW-0407">Ion channel</keyword>
<comment type="caution">
    <text evidence="9">The sequence shown here is derived from an EMBL/GenBank/DDBJ whole genome shotgun (WGS) entry which is preliminary data.</text>
</comment>
<dbReference type="InterPro" id="IPR006201">
    <property type="entry name" value="Neur_channel"/>
</dbReference>
<feature type="transmembrane region" description="Helical" evidence="5">
    <location>
        <begin position="234"/>
        <end position="258"/>
    </location>
</feature>
<dbReference type="SUPFAM" id="SSF63712">
    <property type="entry name" value="Nicotinic receptor ligand binding domain-like"/>
    <property type="match status" value="1"/>
</dbReference>
<dbReference type="EMBL" id="JAIWYP010000005">
    <property type="protein sequence ID" value="KAH3824139.1"/>
    <property type="molecule type" value="Genomic_DNA"/>
</dbReference>
<dbReference type="Pfam" id="PF02931">
    <property type="entry name" value="Neur_chan_LBD"/>
    <property type="match status" value="1"/>
</dbReference>
<keyword evidence="5" id="KW-0406">Ion transport</keyword>
<evidence type="ECO:0000313" key="9">
    <source>
        <dbReference type="EMBL" id="KAH3824139.1"/>
    </source>
</evidence>
<evidence type="ECO:0000259" key="8">
    <source>
        <dbReference type="Pfam" id="PF02932"/>
    </source>
</evidence>
<evidence type="ECO:0000256" key="3">
    <source>
        <dbReference type="ARBA" id="ARBA00022989"/>
    </source>
</evidence>
<dbReference type="GO" id="GO:0005230">
    <property type="term" value="F:extracellular ligand-gated monoatomic ion channel activity"/>
    <property type="evidence" value="ECO:0007669"/>
    <property type="project" value="InterPro"/>
</dbReference>
<dbReference type="InterPro" id="IPR006029">
    <property type="entry name" value="Neurotrans-gated_channel_TM"/>
</dbReference>
<dbReference type="InterPro" id="IPR036734">
    <property type="entry name" value="Neur_chan_lig-bd_sf"/>
</dbReference>
<reference evidence="9" key="2">
    <citation type="submission" date="2020-11" db="EMBL/GenBank/DDBJ databases">
        <authorList>
            <person name="McCartney M.A."/>
            <person name="Auch B."/>
            <person name="Kono T."/>
            <person name="Mallez S."/>
            <person name="Becker A."/>
            <person name="Gohl D.M."/>
            <person name="Silverstein K.A.T."/>
            <person name="Koren S."/>
            <person name="Bechman K.B."/>
            <person name="Herman A."/>
            <person name="Abrahante J.E."/>
            <person name="Garbe J."/>
        </authorList>
    </citation>
    <scope>NUCLEOTIDE SEQUENCE</scope>
    <source>
        <strain evidence="9">Duluth1</strain>
        <tissue evidence="9">Whole animal</tissue>
    </source>
</reference>
<dbReference type="CDD" id="cd19051">
    <property type="entry name" value="LGIC_TM_cation"/>
    <property type="match status" value="1"/>
</dbReference>
<dbReference type="GO" id="GO:0016020">
    <property type="term" value="C:membrane"/>
    <property type="evidence" value="ECO:0007669"/>
    <property type="project" value="UniProtKB-SubCell"/>
</dbReference>
<evidence type="ECO:0000256" key="6">
    <source>
        <dbReference type="SAM" id="SignalP"/>
    </source>
</evidence>
<comment type="similarity">
    <text evidence="5">Belongs to the ligand-gated ion channel (TC 1.A.9) family.</text>
</comment>
<dbReference type="InterPro" id="IPR018000">
    <property type="entry name" value="Neurotransmitter_ion_chnl_CS"/>
</dbReference>
<feature type="domain" description="Neurotransmitter-gated ion-channel transmembrane" evidence="8">
    <location>
        <begin position="241"/>
        <end position="369"/>
    </location>
</feature>
<organism evidence="9 10">
    <name type="scientific">Dreissena polymorpha</name>
    <name type="common">Zebra mussel</name>
    <name type="synonym">Mytilus polymorpha</name>
    <dbReference type="NCBI Taxonomy" id="45954"/>
    <lineage>
        <taxon>Eukaryota</taxon>
        <taxon>Metazoa</taxon>
        <taxon>Spiralia</taxon>
        <taxon>Lophotrochozoa</taxon>
        <taxon>Mollusca</taxon>
        <taxon>Bivalvia</taxon>
        <taxon>Autobranchia</taxon>
        <taxon>Heteroconchia</taxon>
        <taxon>Euheterodonta</taxon>
        <taxon>Imparidentia</taxon>
        <taxon>Neoheterodontei</taxon>
        <taxon>Myida</taxon>
        <taxon>Dreissenoidea</taxon>
        <taxon>Dreissenidae</taxon>
        <taxon>Dreissena</taxon>
    </lineage>
</organism>
<dbReference type="AlphaFoldDB" id="A0A9D4GVA6"/>
<sequence length="431" mass="49421">MRLWLYFSYILVVWAFDSLGFQLDDDTHTEYDLHRRLFQQYNTNIIPRSMTSSDPLHVGIELYLMSVDGINEFRQTIAITAYLEVKWTDSFLVWEPVEYSNITTINVKVKDIWTPDIVLRTTLDKMTDLIDEDGHAVISSDGSVIMWPYGRHIVPCQIFIERFPFDEQTCVFDFLSWTNPSSKLALRGVLTEKNNGEYFENGEWTLKGVKVKNKLGISTWDHVYYTLELQRKSLYFGMYIMLPIICIAFLNTFCFILPSDGGERITFCFSILVTLSVFMTLVNGSLPESSDEVLKFGVYICLQLIGCGLSTMATVLSLYCFQESDHTPVRSCVQLFVMTMCLRKRNQIHQHPADNEIQVNRNEGEIITAAIDTIDNSGKRDKCRSNGNGTIHHLPPVTWKMVSCALDRFCFIASLVWHVVLLSVLLAVLVP</sequence>
<accession>A0A9D4GVA6</accession>
<proteinExistence type="inferred from homology"/>
<dbReference type="InterPro" id="IPR006202">
    <property type="entry name" value="Neur_chan_lig-bd"/>
</dbReference>
<keyword evidence="3 5" id="KW-1133">Transmembrane helix</keyword>
<feature type="transmembrane region" description="Helical" evidence="5">
    <location>
        <begin position="296"/>
        <end position="321"/>
    </location>
</feature>
<reference evidence="9" key="1">
    <citation type="journal article" date="2019" name="bioRxiv">
        <title>The Genome of the Zebra Mussel, Dreissena polymorpha: A Resource for Invasive Species Research.</title>
        <authorList>
            <person name="McCartney M.A."/>
            <person name="Auch B."/>
            <person name="Kono T."/>
            <person name="Mallez S."/>
            <person name="Zhang Y."/>
            <person name="Obille A."/>
            <person name="Becker A."/>
            <person name="Abrahante J.E."/>
            <person name="Garbe J."/>
            <person name="Badalamenti J.P."/>
            <person name="Herman A."/>
            <person name="Mangelson H."/>
            <person name="Liachko I."/>
            <person name="Sullivan S."/>
            <person name="Sone E.D."/>
            <person name="Koren S."/>
            <person name="Silverstein K.A.T."/>
            <person name="Beckman K.B."/>
            <person name="Gohl D.M."/>
        </authorList>
    </citation>
    <scope>NUCLEOTIDE SEQUENCE</scope>
    <source>
        <strain evidence="9">Duluth1</strain>
        <tissue evidence="9">Whole animal</tissue>
    </source>
</reference>